<evidence type="ECO:0000313" key="3">
    <source>
        <dbReference type="Proteomes" id="UP000070299"/>
    </source>
</evidence>
<dbReference type="EMBL" id="LSNE01000001">
    <property type="protein sequence ID" value="KXI31006.1"/>
    <property type="molecule type" value="Genomic_DNA"/>
</dbReference>
<keyword evidence="3" id="KW-1185">Reference proteome</keyword>
<protein>
    <submittedName>
        <fullName evidence="2">Uncharacterized protein</fullName>
    </submittedName>
</protein>
<dbReference type="AlphaFoldDB" id="A0A136A710"/>
<gene>
    <name evidence="2" type="ORF">AX660_00670</name>
</gene>
<feature type="compositionally biased region" description="Basic and acidic residues" evidence="1">
    <location>
        <begin position="54"/>
        <end position="68"/>
    </location>
</feature>
<name>A0A136A710_9ALTE</name>
<proteinExistence type="predicted"/>
<organism evidence="2 3">
    <name type="scientific">Paraglaciecola hydrolytica</name>
    <dbReference type="NCBI Taxonomy" id="1799789"/>
    <lineage>
        <taxon>Bacteria</taxon>
        <taxon>Pseudomonadati</taxon>
        <taxon>Pseudomonadota</taxon>
        <taxon>Gammaproteobacteria</taxon>
        <taxon>Alteromonadales</taxon>
        <taxon>Alteromonadaceae</taxon>
        <taxon>Paraglaciecola</taxon>
    </lineage>
</organism>
<dbReference type="Proteomes" id="UP000070299">
    <property type="component" value="Unassembled WGS sequence"/>
</dbReference>
<sequence>MSPDHTFLQQHKKVGKKRRSPANLLIQFQPYLVDQTGVSAHPCALHALTSRPVRSFDKAQSKSGKLESRGSTASLLR</sequence>
<accession>A0A136A710</accession>
<evidence type="ECO:0000313" key="2">
    <source>
        <dbReference type="EMBL" id="KXI31006.1"/>
    </source>
</evidence>
<comment type="caution">
    <text evidence="2">The sequence shown here is derived from an EMBL/GenBank/DDBJ whole genome shotgun (WGS) entry which is preliminary data.</text>
</comment>
<evidence type="ECO:0000256" key="1">
    <source>
        <dbReference type="SAM" id="MobiDB-lite"/>
    </source>
</evidence>
<reference evidence="3" key="1">
    <citation type="submission" date="2016-02" db="EMBL/GenBank/DDBJ databases">
        <authorList>
            <person name="Schultz-Johansen M."/>
            <person name="Glaring M.A."/>
            <person name="Bech P.K."/>
            <person name="Stougaard P."/>
        </authorList>
    </citation>
    <scope>NUCLEOTIDE SEQUENCE [LARGE SCALE GENOMIC DNA]</scope>
    <source>
        <strain evidence="3">S66</strain>
    </source>
</reference>
<feature type="region of interest" description="Disordered" evidence="1">
    <location>
        <begin position="54"/>
        <end position="77"/>
    </location>
</feature>